<gene>
    <name evidence="1" type="ORF">NQ314_002323</name>
</gene>
<sequence length="164" mass="19363">MAFAENPNYDYIRNLFKKAIKDYGYKDDSRLDFDNLEGWGSKQKKLKSKKVGRENRKVFRSSFLMTSPLMPLHSNIIYKRPKLRKKIKNKKIKDSMMNWSKILMDPEIIMKQATRERKYTEGSDLGAANLSSIDLESMNPTYAMLEVYNKCKERDISPRYKGDR</sequence>
<name>A0AAV8ZPU3_9CUCU</name>
<comment type="caution">
    <text evidence="1">The sequence shown here is derived from an EMBL/GenBank/DDBJ whole genome shotgun (WGS) entry which is preliminary data.</text>
</comment>
<dbReference type="AlphaFoldDB" id="A0AAV8ZPU3"/>
<dbReference type="EMBL" id="JANEYF010000718">
    <property type="protein sequence ID" value="KAJ8968373.1"/>
    <property type="molecule type" value="Genomic_DNA"/>
</dbReference>
<keyword evidence="2" id="KW-1185">Reference proteome</keyword>
<dbReference type="Proteomes" id="UP001162156">
    <property type="component" value="Unassembled WGS sequence"/>
</dbReference>
<reference evidence="1" key="1">
    <citation type="journal article" date="2023" name="Insect Mol. Biol.">
        <title>Genome sequencing provides insights into the evolution of gene families encoding plant cell wall-degrading enzymes in longhorned beetles.</title>
        <authorList>
            <person name="Shin N.R."/>
            <person name="Okamura Y."/>
            <person name="Kirsch R."/>
            <person name="Pauchet Y."/>
        </authorList>
    </citation>
    <scope>NUCLEOTIDE SEQUENCE</scope>
    <source>
        <strain evidence="1">RBIC_L_NR</strain>
    </source>
</reference>
<evidence type="ECO:0000313" key="1">
    <source>
        <dbReference type="EMBL" id="KAJ8968373.1"/>
    </source>
</evidence>
<accession>A0AAV8ZPU3</accession>
<organism evidence="1 2">
    <name type="scientific">Rhamnusium bicolor</name>
    <dbReference type="NCBI Taxonomy" id="1586634"/>
    <lineage>
        <taxon>Eukaryota</taxon>
        <taxon>Metazoa</taxon>
        <taxon>Ecdysozoa</taxon>
        <taxon>Arthropoda</taxon>
        <taxon>Hexapoda</taxon>
        <taxon>Insecta</taxon>
        <taxon>Pterygota</taxon>
        <taxon>Neoptera</taxon>
        <taxon>Endopterygota</taxon>
        <taxon>Coleoptera</taxon>
        <taxon>Polyphaga</taxon>
        <taxon>Cucujiformia</taxon>
        <taxon>Chrysomeloidea</taxon>
        <taxon>Cerambycidae</taxon>
        <taxon>Lepturinae</taxon>
        <taxon>Rhagiini</taxon>
        <taxon>Rhamnusium</taxon>
    </lineage>
</organism>
<proteinExistence type="predicted"/>
<dbReference type="Gene3D" id="1.10.510.10">
    <property type="entry name" value="Transferase(Phosphotransferase) domain 1"/>
    <property type="match status" value="1"/>
</dbReference>
<evidence type="ECO:0000313" key="2">
    <source>
        <dbReference type="Proteomes" id="UP001162156"/>
    </source>
</evidence>
<protein>
    <submittedName>
        <fullName evidence="1">Uncharacterized protein</fullName>
    </submittedName>
</protein>